<dbReference type="Pfam" id="PF03447">
    <property type="entry name" value="NAD_binding_3"/>
    <property type="match status" value="1"/>
</dbReference>
<comment type="catalytic activity">
    <reaction evidence="6">
        <text>L-aspartate + NADP(+) + H2O = oxaloacetate + NH4(+) + NADPH + H(+)</text>
        <dbReference type="Rhea" id="RHEA:11784"/>
        <dbReference type="ChEBI" id="CHEBI:15377"/>
        <dbReference type="ChEBI" id="CHEBI:15378"/>
        <dbReference type="ChEBI" id="CHEBI:16452"/>
        <dbReference type="ChEBI" id="CHEBI:28938"/>
        <dbReference type="ChEBI" id="CHEBI:29991"/>
        <dbReference type="ChEBI" id="CHEBI:57783"/>
        <dbReference type="ChEBI" id="CHEBI:58349"/>
        <dbReference type="EC" id="1.4.1.21"/>
    </reaction>
</comment>
<dbReference type="InterPro" id="IPR020626">
    <property type="entry name" value="Asp_DH_prok"/>
</dbReference>
<evidence type="ECO:0000313" key="10">
    <source>
        <dbReference type="Proteomes" id="UP000619545"/>
    </source>
</evidence>
<organism evidence="9 10">
    <name type="scientific">Methanopyrus kandleri</name>
    <dbReference type="NCBI Taxonomy" id="2320"/>
    <lineage>
        <taxon>Archaea</taxon>
        <taxon>Methanobacteriati</taxon>
        <taxon>Methanobacteriota</taxon>
        <taxon>Methanomada group</taxon>
        <taxon>Methanopyri</taxon>
        <taxon>Methanopyrales</taxon>
        <taxon>Methanopyraceae</taxon>
        <taxon>Methanopyrus</taxon>
    </lineage>
</organism>
<keyword evidence="3 6" id="KW-0521">NADP</keyword>
<dbReference type="InterPro" id="IPR022487">
    <property type="entry name" value="Asp_DH_arc"/>
</dbReference>
<sequence>MKKLSLALVGAGGIGTTVLREIREGRLEGKVEPVLVCDRHPEKLKRIERWFPDCDTSTDLDDAMSAEADVLLEAASVEAAASLLPDALKRFDVIVMSVGALVLEEGLLSRCREVAEVTGHRLHVPSGAVGGLDVLRALRGRVREVTLTTIKPPKALNKDVSERTVLYEGSVRDAVRKFPKNINVAAAVSLAVGDPSLVTVRIVCDPEVSVNTHVIEVESSAGTYRFELRNEALPDNPKTSAVAAYSAVALIERMTEGIRVGT</sequence>
<feature type="binding site" evidence="6">
    <location>
        <position position="183"/>
    </location>
    <ligand>
        <name>NAD(+)</name>
        <dbReference type="ChEBI" id="CHEBI:57540"/>
    </ligand>
</feature>
<proteinExistence type="inferred from homology"/>
<dbReference type="SUPFAM" id="SSF51735">
    <property type="entry name" value="NAD(P)-binding Rossmann-fold domains"/>
    <property type="match status" value="1"/>
</dbReference>
<evidence type="ECO:0000313" key="9">
    <source>
        <dbReference type="EMBL" id="HII70766.1"/>
    </source>
</evidence>
<feature type="domain" description="Aspartate/homoserine dehydrogenase NAD-binding" evidence="8">
    <location>
        <begin position="10"/>
        <end position="125"/>
    </location>
</feature>
<dbReference type="EC" id="1.4.1.21" evidence="6"/>
<dbReference type="SUPFAM" id="SSF55347">
    <property type="entry name" value="Glyceraldehyde-3-phosphate dehydrogenase-like, C-terminal domain"/>
    <property type="match status" value="1"/>
</dbReference>
<dbReference type="GO" id="GO:0009435">
    <property type="term" value="P:NAD+ biosynthetic process"/>
    <property type="evidence" value="ECO:0007669"/>
    <property type="project" value="UniProtKB-UniRule"/>
</dbReference>
<dbReference type="PANTHER" id="PTHR31873">
    <property type="entry name" value="L-ASPARTATE DEHYDROGENASE-RELATED"/>
    <property type="match status" value="1"/>
</dbReference>
<evidence type="ECO:0000256" key="4">
    <source>
        <dbReference type="ARBA" id="ARBA00023002"/>
    </source>
</evidence>
<feature type="binding site" evidence="6">
    <location>
        <position position="128"/>
    </location>
    <ligand>
        <name>NAD(+)</name>
        <dbReference type="ChEBI" id="CHEBI:57540"/>
    </ligand>
</feature>
<comment type="miscellaneous">
    <text evidence="6">The iminoaspartate product is unstable in aqueous solution and can decompose to oxaloacetate and ammonia.</text>
</comment>
<feature type="domain" description="Aspartate dehydrogenase" evidence="7">
    <location>
        <begin position="161"/>
        <end position="248"/>
    </location>
</feature>
<comment type="similarity">
    <text evidence="1 6">Belongs to the L-aspartate dehydrogenase family.</text>
</comment>
<dbReference type="RefSeq" id="WP_011018466.1">
    <property type="nucleotide sequence ID" value="NZ_DUJS01000004.1"/>
</dbReference>
<dbReference type="Gene3D" id="3.30.360.10">
    <property type="entry name" value="Dihydrodipicolinate Reductase, domain 2"/>
    <property type="match status" value="1"/>
</dbReference>
<evidence type="ECO:0000256" key="3">
    <source>
        <dbReference type="ARBA" id="ARBA00022857"/>
    </source>
</evidence>
<comment type="function">
    <text evidence="6">Specifically catalyzes the NAD or NADP-dependent dehydrogenation of L-aspartate to iminoaspartate.</text>
</comment>
<dbReference type="AlphaFoldDB" id="A0A832TAW6"/>
<comment type="caution">
    <text evidence="9">The sequence shown here is derived from an EMBL/GenBank/DDBJ whole genome shotgun (WGS) entry which is preliminary data.</text>
</comment>
<dbReference type="InterPro" id="IPR002811">
    <property type="entry name" value="Asp_DH"/>
</dbReference>
<dbReference type="OMA" id="WRGSYAE"/>
<keyword evidence="5 6" id="KW-0520">NAD</keyword>
<dbReference type="GeneID" id="1477397"/>
<evidence type="ECO:0000256" key="2">
    <source>
        <dbReference type="ARBA" id="ARBA00022642"/>
    </source>
</evidence>
<dbReference type="SMR" id="A0A832TAW6"/>
<protein>
    <recommendedName>
        <fullName evidence="6">L-aspartate dehydrogenase</fullName>
        <ecNumber evidence="6">1.4.1.21</ecNumber>
    </recommendedName>
</protein>
<dbReference type="GO" id="GO:0051287">
    <property type="term" value="F:NAD binding"/>
    <property type="evidence" value="ECO:0007669"/>
    <property type="project" value="UniProtKB-UniRule"/>
</dbReference>
<name>A0A832TAW6_9EURY</name>
<dbReference type="GO" id="GO:0050661">
    <property type="term" value="F:NADP binding"/>
    <property type="evidence" value="ECO:0007669"/>
    <property type="project" value="UniProtKB-UniRule"/>
</dbReference>
<dbReference type="Gene3D" id="3.40.50.720">
    <property type="entry name" value="NAD(P)-binding Rossmann-like Domain"/>
    <property type="match status" value="1"/>
</dbReference>
<dbReference type="GO" id="GO:0016639">
    <property type="term" value="F:oxidoreductase activity, acting on the CH-NH2 group of donors, NAD or NADP as acceptor"/>
    <property type="evidence" value="ECO:0007669"/>
    <property type="project" value="UniProtKB-UniRule"/>
</dbReference>
<evidence type="ECO:0000256" key="5">
    <source>
        <dbReference type="ARBA" id="ARBA00023027"/>
    </source>
</evidence>
<dbReference type="UniPathway" id="UPA00253">
    <property type="reaction ID" value="UER00456"/>
</dbReference>
<dbReference type="EMBL" id="DUJS01000004">
    <property type="protein sequence ID" value="HII70766.1"/>
    <property type="molecule type" value="Genomic_DNA"/>
</dbReference>
<dbReference type="Pfam" id="PF01958">
    <property type="entry name" value="Asp_DH_C"/>
    <property type="match status" value="1"/>
</dbReference>
<keyword evidence="2 6" id="KW-0662">Pyridine nucleotide biosynthesis</keyword>
<feature type="active site" evidence="6">
    <location>
        <position position="213"/>
    </location>
</feature>
<evidence type="ECO:0000259" key="8">
    <source>
        <dbReference type="Pfam" id="PF03447"/>
    </source>
</evidence>
<keyword evidence="4 6" id="KW-0560">Oxidoreductase</keyword>
<evidence type="ECO:0000259" key="7">
    <source>
        <dbReference type="Pfam" id="PF01958"/>
    </source>
</evidence>
<dbReference type="PIRSF" id="PIRSF005227">
    <property type="entry name" value="Asp_dh_NAD_syn"/>
    <property type="match status" value="1"/>
</dbReference>
<dbReference type="HAMAP" id="MF_01265">
    <property type="entry name" value="NadX"/>
    <property type="match status" value="1"/>
</dbReference>
<dbReference type="InterPro" id="IPR011182">
    <property type="entry name" value="L-Asp_DH"/>
</dbReference>
<evidence type="ECO:0000256" key="1">
    <source>
        <dbReference type="ARBA" id="ARBA00008331"/>
    </source>
</evidence>
<dbReference type="PANTHER" id="PTHR31873:SF6">
    <property type="entry name" value="ASPARTATE DEHYDROGENASE DOMAIN-CONTAINING PROTEIN"/>
    <property type="match status" value="1"/>
</dbReference>
<gene>
    <name evidence="6 9" type="primary">nadX</name>
    <name evidence="9" type="ORF">HA336_05990</name>
</gene>
<comment type="pathway">
    <text evidence="6">Cofactor biosynthesis; NAD(+) biosynthesis; iminoaspartate from L-aspartate (dehydrogenase route): step 1/1.</text>
</comment>
<dbReference type="InterPro" id="IPR036291">
    <property type="entry name" value="NAD(P)-bd_dom_sf"/>
</dbReference>
<accession>A0A832TAW6</accession>
<evidence type="ECO:0000256" key="6">
    <source>
        <dbReference type="HAMAP-Rule" id="MF_01265"/>
    </source>
</evidence>
<dbReference type="NCBIfam" id="TIGR03855">
    <property type="entry name" value="NAD_NadX"/>
    <property type="match status" value="1"/>
</dbReference>
<dbReference type="InterPro" id="IPR005106">
    <property type="entry name" value="Asp/hSer_DH_NAD-bd"/>
</dbReference>
<comment type="catalytic activity">
    <reaction evidence="6">
        <text>L-aspartate + NAD(+) + H2O = oxaloacetate + NH4(+) + NADH + H(+)</text>
        <dbReference type="Rhea" id="RHEA:11788"/>
        <dbReference type="ChEBI" id="CHEBI:15377"/>
        <dbReference type="ChEBI" id="CHEBI:15378"/>
        <dbReference type="ChEBI" id="CHEBI:16452"/>
        <dbReference type="ChEBI" id="CHEBI:28938"/>
        <dbReference type="ChEBI" id="CHEBI:29991"/>
        <dbReference type="ChEBI" id="CHEBI:57540"/>
        <dbReference type="ChEBI" id="CHEBI:57945"/>
        <dbReference type="EC" id="1.4.1.21"/>
    </reaction>
</comment>
<dbReference type="GO" id="GO:0033735">
    <property type="term" value="F:aspartate dehydrogenase [NAD(P)+] activity"/>
    <property type="evidence" value="ECO:0007669"/>
    <property type="project" value="UniProtKB-EC"/>
</dbReference>
<dbReference type="Proteomes" id="UP000619545">
    <property type="component" value="Unassembled WGS sequence"/>
</dbReference>
<reference evidence="9" key="1">
    <citation type="journal article" date="2020" name="bioRxiv">
        <title>A rank-normalized archaeal taxonomy based on genome phylogeny resolves widespread incomplete and uneven classifications.</title>
        <authorList>
            <person name="Rinke C."/>
            <person name="Chuvochina M."/>
            <person name="Mussig A.J."/>
            <person name="Chaumeil P.-A."/>
            <person name="Waite D.W."/>
            <person name="Whitman W.B."/>
            <person name="Parks D.H."/>
            <person name="Hugenholtz P."/>
        </authorList>
    </citation>
    <scope>NUCLEOTIDE SEQUENCE</scope>
    <source>
        <strain evidence="9">UBA8853</strain>
    </source>
</reference>